<gene>
    <name evidence="2" type="ORF">QJ521_03175</name>
</gene>
<name>A0AAW6U3L4_9MOLU</name>
<keyword evidence="3" id="KW-1185">Reference proteome</keyword>
<dbReference type="GO" id="GO:0008218">
    <property type="term" value="P:bioluminescence"/>
    <property type="evidence" value="ECO:0007669"/>
    <property type="project" value="InterPro"/>
</dbReference>
<sequence length="422" mass="47513">MILYQGTVYDDSKQKELIQSLKEDCYQTLSLMKKIEAKDVIEACDQIAKKVRNGDYNETILPSLATLDIPFEQFEHYISMFEKDALEKKVKTELGEDYQNLSDIEDSKRKIMPLGILFHIAAGNVDALPAYSVVEGLLAGNINILKLPSGDNGLSVQLLKELIDIEPKLKDFIYVFDVPSTEIETLKIFAGMSDGIVVWGGDAAVSAARQMAPIDAKVIAWGHKLSFAYATPDAKDEDLAGLAHHICETNQLLCSSCQGIFVDTDDRKALDLFAKRFFDIFLKVSKEHKQVSIGMRGKNTITLYFENLESHQSHKTIFHQDGVSVIACDDQKLELSMLFRNVWVKRLNRNEIVKVVKPHKNHLQTAGLLCGQNDVFDLTGKLLQAGLIRITKPKDMARFYVGETHDGTYALREYTKIVEFID</sequence>
<accession>A0AAW6U3L4</accession>
<evidence type="ECO:0000313" key="3">
    <source>
        <dbReference type="Proteomes" id="UP001431532"/>
    </source>
</evidence>
<reference evidence="2" key="1">
    <citation type="submission" date="2023-05" db="EMBL/GenBank/DDBJ databases">
        <title>Mariniplasma microaerophilum sp. nov., a novel anaerobic mollicute isolated from terrestrial mud volcano, Taman Peninsula, Russia.</title>
        <authorList>
            <person name="Khomyakova M.A."/>
            <person name="Merkel A.Y."/>
            <person name="Slobodkin A.I."/>
        </authorList>
    </citation>
    <scope>NUCLEOTIDE SEQUENCE</scope>
    <source>
        <strain evidence="2">M4Ah</strain>
    </source>
</reference>
<evidence type="ECO:0000313" key="2">
    <source>
        <dbReference type="EMBL" id="MDI6452558.1"/>
    </source>
</evidence>
<dbReference type="EMBL" id="JASCXW010000006">
    <property type="protein sequence ID" value="MDI6452558.1"/>
    <property type="molecule type" value="Genomic_DNA"/>
</dbReference>
<comment type="caution">
    <text evidence="2">The sequence shown here is derived from an EMBL/GenBank/DDBJ whole genome shotgun (WGS) entry which is preliminary data.</text>
</comment>
<dbReference type="Proteomes" id="UP001431532">
    <property type="component" value="Unassembled WGS sequence"/>
</dbReference>
<dbReference type="InterPro" id="IPR008670">
    <property type="entry name" value="CoA_reduct_LuxC"/>
</dbReference>
<organism evidence="2 3">
    <name type="scientific">Peloplasma aerotolerans</name>
    <dbReference type="NCBI Taxonomy" id="3044389"/>
    <lineage>
        <taxon>Bacteria</taxon>
        <taxon>Bacillati</taxon>
        <taxon>Mycoplasmatota</taxon>
        <taxon>Mollicutes</taxon>
        <taxon>Acholeplasmatales</taxon>
        <taxon>Acholeplasmataceae</taxon>
        <taxon>Peloplasma</taxon>
    </lineage>
</organism>
<keyword evidence="1" id="KW-0521">NADP</keyword>
<evidence type="ECO:0000256" key="1">
    <source>
        <dbReference type="ARBA" id="ARBA00022857"/>
    </source>
</evidence>
<proteinExistence type="predicted"/>
<dbReference type="AlphaFoldDB" id="A0AAW6U3L4"/>
<protein>
    <submittedName>
        <fullName evidence="2">Acyl-CoA reductase</fullName>
    </submittedName>
</protein>
<dbReference type="RefSeq" id="WP_282838974.1">
    <property type="nucleotide sequence ID" value="NZ_JASCXW010000006.1"/>
</dbReference>
<dbReference type="Pfam" id="PF05893">
    <property type="entry name" value="LuxC"/>
    <property type="match status" value="1"/>
</dbReference>
<dbReference type="GO" id="GO:0003995">
    <property type="term" value="F:acyl-CoA dehydrogenase activity"/>
    <property type="evidence" value="ECO:0007669"/>
    <property type="project" value="InterPro"/>
</dbReference>